<dbReference type="Pfam" id="PF03527">
    <property type="entry name" value="RHS"/>
    <property type="match status" value="1"/>
</dbReference>
<dbReference type="InterPro" id="IPR050708">
    <property type="entry name" value="T6SS_VgrG/RHS"/>
</dbReference>
<dbReference type="AlphaFoldDB" id="D4BEF8"/>
<dbReference type="InterPro" id="IPR001826">
    <property type="entry name" value="RHS"/>
</dbReference>
<gene>
    <name evidence="3" type="ORF">CIT292_08892</name>
</gene>
<evidence type="ECO:0000259" key="2">
    <source>
        <dbReference type="Pfam" id="PF03527"/>
    </source>
</evidence>
<dbReference type="NCBIfam" id="TIGR03696">
    <property type="entry name" value="Rhs_assc_core"/>
    <property type="match status" value="1"/>
</dbReference>
<dbReference type="PRINTS" id="PR00394">
    <property type="entry name" value="RHSPROTEIN"/>
</dbReference>
<name>D4BEF8_9ENTR</name>
<accession>D4BEF8</accession>
<dbReference type="Gene3D" id="2.180.10.10">
    <property type="entry name" value="RHS repeat-associated core"/>
    <property type="match status" value="1"/>
</dbReference>
<dbReference type="Proteomes" id="UP000003880">
    <property type="component" value="Unassembled WGS sequence"/>
</dbReference>
<proteinExistence type="inferred from homology"/>
<feature type="domain" description="RHS protein conserved region" evidence="2">
    <location>
        <begin position="16"/>
        <end position="52"/>
    </location>
</feature>
<dbReference type="InterPro" id="IPR022385">
    <property type="entry name" value="Rhs_assc_core"/>
</dbReference>
<sequence length="274" mass="29906">MLNQLAPVYTPRRKFHLYHCDHRGLPLALINQDGAISWRAEYDEWGNVLREDNPHNLQRLIRLPGQQCDEESGLYYNRHRYDSPGQDRYLTLDPIGLEGGLNPYTYPRNPIRKIDPLGLQPWNSINMGSATTERASLGLWMAQNGASTDQMVKALAPLPPPSSISRECRVSGIAALGSGLSGSYSYNEKNGGNVLIGAPLAAIGLRGSLTCGLKFRSSDAKDLKTNAGFAIGLGFVSIEVTQTTKWPEVYIGSGTGIGPELKAPYTSSVSIPVY</sequence>
<evidence type="ECO:0000313" key="4">
    <source>
        <dbReference type="Proteomes" id="UP000003880"/>
    </source>
</evidence>
<reference evidence="3 4" key="1">
    <citation type="submission" date="2010-02" db="EMBL/GenBank/DDBJ databases">
        <authorList>
            <person name="Weinstock G."/>
            <person name="Sodergren E."/>
            <person name="Clifton S."/>
            <person name="Fulton L."/>
            <person name="Fulton B."/>
            <person name="Courtney L."/>
            <person name="Fronick C."/>
            <person name="Harrison M."/>
            <person name="Strong C."/>
            <person name="Farmer C."/>
            <person name="Delahaunty K."/>
            <person name="Markovic C."/>
            <person name="Hall O."/>
            <person name="Minx P."/>
            <person name="Tomlinson C."/>
            <person name="Mitreva M."/>
            <person name="Nelson J."/>
            <person name="Hou S."/>
            <person name="Wollam A."/>
            <person name="Pepin K.H."/>
            <person name="Johnson M."/>
            <person name="Bhonagiri V."/>
            <person name="Zhang X."/>
            <person name="Suruliraj S."/>
            <person name="Warren W."/>
            <person name="Chinwalla A."/>
            <person name="Mardis E.R."/>
            <person name="Wilson R.K."/>
        </authorList>
    </citation>
    <scope>NUCLEOTIDE SEQUENCE [LARGE SCALE GENOMIC DNA]</scope>
    <source>
        <strain evidence="3 4">ATCC 29220</strain>
    </source>
</reference>
<dbReference type="EMBL" id="ABWL02000013">
    <property type="protein sequence ID" value="EFE07709.1"/>
    <property type="molecule type" value="Genomic_DNA"/>
</dbReference>
<dbReference type="PANTHER" id="PTHR32305:SF15">
    <property type="entry name" value="PROTEIN RHSA-RELATED"/>
    <property type="match status" value="1"/>
</dbReference>
<organism evidence="3 4">
    <name type="scientific">Citrobacter youngae ATCC 29220</name>
    <dbReference type="NCBI Taxonomy" id="500640"/>
    <lineage>
        <taxon>Bacteria</taxon>
        <taxon>Pseudomonadati</taxon>
        <taxon>Pseudomonadota</taxon>
        <taxon>Gammaproteobacteria</taxon>
        <taxon>Enterobacterales</taxon>
        <taxon>Enterobacteriaceae</taxon>
        <taxon>Citrobacter</taxon>
        <taxon>Citrobacter freundii complex</taxon>
    </lineage>
</organism>
<dbReference type="HOGENOM" id="CLU_087783_0_0_6"/>
<protein>
    <submittedName>
        <fullName evidence="3">RHS repeat-associated core domain protein</fullName>
    </submittedName>
</protein>
<dbReference type="PANTHER" id="PTHR32305">
    <property type="match status" value="1"/>
</dbReference>
<comment type="caution">
    <text evidence="3">The sequence shown here is derived from an EMBL/GenBank/DDBJ whole genome shotgun (WGS) entry which is preliminary data.</text>
</comment>
<comment type="similarity">
    <text evidence="1">Belongs to the RHS family.</text>
</comment>
<dbReference type="eggNOG" id="COG3209">
    <property type="taxonomic scope" value="Bacteria"/>
</dbReference>
<evidence type="ECO:0000256" key="1">
    <source>
        <dbReference type="ARBA" id="ARBA00009455"/>
    </source>
</evidence>
<evidence type="ECO:0000313" key="3">
    <source>
        <dbReference type="EMBL" id="EFE07709.1"/>
    </source>
</evidence>